<accession>A0A6C0U420</accession>
<proteinExistence type="predicted"/>
<sequence>MAKKNLSANDWIEAAKTALVKRGVDNVKVGILARDLDVSRGSFYWHFASRGELLDALLIDWAVTSTRAFEAVLQAFNHDGSREFEKVFDIWLHEEEYSPAYDAAIRDWARNSKHVANLMRRVDNRRIDIIKQIFLDLGRSEEEAFIRARVTYFQQVGYYILGLGESKETREKLRPIYAKVLIGEPILP</sequence>
<dbReference type="Pfam" id="PF00440">
    <property type="entry name" value="TetR_N"/>
    <property type="match status" value="1"/>
</dbReference>
<evidence type="ECO:0000256" key="1">
    <source>
        <dbReference type="ARBA" id="ARBA00023125"/>
    </source>
</evidence>
<evidence type="ECO:0000313" key="5">
    <source>
        <dbReference type="Proteomes" id="UP000477680"/>
    </source>
</evidence>
<dbReference type="InterPro" id="IPR009057">
    <property type="entry name" value="Homeodomain-like_sf"/>
</dbReference>
<keyword evidence="5" id="KW-1185">Reference proteome</keyword>
<dbReference type="Proteomes" id="UP000477680">
    <property type="component" value="Chromosome"/>
</dbReference>
<dbReference type="Gene3D" id="1.10.357.10">
    <property type="entry name" value="Tetracycline Repressor, domain 2"/>
    <property type="match status" value="1"/>
</dbReference>
<dbReference type="EMBL" id="CP048711">
    <property type="protein sequence ID" value="QIB66786.1"/>
    <property type="molecule type" value="Genomic_DNA"/>
</dbReference>
<dbReference type="SUPFAM" id="SSF46689">
    <property type="entry name" value="Homeodomain-like"/>
    <property type="match status" value="1"/>
</dbReference>
<name>A0A6C0U420_9GAMM</name>
<evidence type="ECO:0000259" key="3">
    <source>
        <dbReference type="PROSITE" id="PS50977"/>
    </source>
</evidence>
<dbReference type="PROSITE" id="PS50977">
    <property type="entry name" value="HTH_TETR_2"/>
    <property type="match status" value="1"/>
</dbReference>
<evidence type="ECO:0000256" key="2">
    <source>
        <dbReference type="PROSITE-ProRule" id="PRU00335"/>
    </source>
</evidence>
<feature type="DNA-binding region" description="H-T-H motif" evidence="2">
    <location>
        <begin position="28"/>
        <end position="47"/>
    </location>
</feature>
<keyword evidence="1 2" id="KW-0238">DNA-binding</keyword>
<feature type="domain" description="HTH tetR-type" evidence="3">
    <location>
        <begin position="5"/>
        <end position="65"/>
    </location>
</feature>
<organism evidence="4 5">
    <name type="scientific">Kineobactrum salinum</name>
    <dbReference type="NCBI Taxonomy" id="2708301"/>
    <lineage>
        <taxon>Bacteria</taxon>
        <taxon>Pseudomonadati</taxon>
        <taxon>Pseudomonadota</taxon>
        <taxon>Gammaproteobacteria</taxon>
        <taxon>Cellvibrionales</taxon>
        <taxon>Halieaceae</taxon>
        <taxon>Kineobactrum</taxon>
    </lineage>
</organism>
<evidence type="ECO:0000313" key="4">
    <source>
        <dbReference type="EMBL" id="QIB66786.1"/>
    </source>
</evidence>
<dbReference type="InterPro" id="IPR001647">
    <property type="entry name" value="HTH_TetR"/>
</dbReference>
<gene>
    <name evidence="4" type="ORF">G3T16_16695</name>
</gene>
<dbReference type="RefSeq" id="WP_163496220.1">
    <property type="nucleotide sequence ID" value="NZ_CP048711.1"/>
</dbReference>
<dbReference type="AlphaFoldDB" id="A0A6C0U420"/>
<dbReference type="KEGG" id="kim:G3T16_16695"/>
<reference evidence="4 5" key="1">
    <citation type="submission" date="2020-02" db="EMBL/GenBank/DDBJ databases">
        <title>Genome sequencing for Kineobactrum sp. M2.</title>
        <authorList>
            <person name="Park S.-J."/>
        </authorList>
    </citation>
    <scope>NUCLEOTIDE SEQUENCE [LARGE SCALE GENOMIC DNA]</scope>
    <source>
        <strain evidence="4 5">M2</strain>
    </source>
</reference>
<dbReference type="GO" id="GO:0003677">
    <property type="term" value="F:DNA binding"/>
    <property type="evidence" value="ECO:0007669"/>
    <property type="project" value="UniProtKB-UniRule"/>
</dbReference>
<dbReference type="PRINTS" id="PR00455">
    <property type="entry name" value="HTHTETR"/>
</dbReference>
<protein>
    <submittedName>
        <fullName evidence="4">TetR/AcrR family transcriptional regulator</fullName>
    </submittedName>
</protein>